<evidence type="ECO:0000256" key="4">
    <source>
        <dbReference type="ARBA" id="ARBA00022723"/>
    </source>
</evidence>
<accession>A0ABQ0MIJ7</accession>
<dbReference type="InterPro" id="IPR013785">
    <property type="entry name" value="Aldolase_TIM"/>
</dbReference>
<dbReference type="SFLD" id="SFLDS00029">
    <property type="entry name" value="Radical_SAM"/>
    <property type="match status" value="1"/>
</dbReference>
<dbReference type="Gene3D" id="3.20.20.70">
    <property type="entry name" value="Aldolase class I"/>
    <property type="match status" value="1"/>
</dbReference>
<keyword evidence="3" id="KW-0949">S-adenosyl-L-methionine</keyword>
<dbReference type="Pfam" id="PF04055">
    <property type="entry name" value="Radical_SAM"/>
    <property type="match status" value="1"/>
</dbReference>
<dbReference type="InterPro" id="IPR007197">
    <property type="entry name" value="rSAM"/>
</dbReference>
<organism evidence="8 9">
    <name type="scientific">Geoanaerobacter pelophilus</name>
    <dbReference type="NCBI Taxonomy" id="60036"/>
    <lineage>
        <taxon>Bacteria</taxon>
        <taxon>Pseudomonadati</taxon>
        <taxon>Thermodesulfobacteriota</taxon>
        <taxon>Desulfuromonadia</taxon>
        <taxon>Geobacterales</taxon>
        <taxon>Geobacteraceae</taxon>
        <taxon>Geoanaerobacter</taxon>
    </lineage>
</organism>
<dbReference type="PIRSF" id="PIRSF037420">
    <property type="entry name" value="PQQ_syn_pqqE"/>
    <property type="match status" value="1"/>
</dbReference>
<evidence type="ECO:0000259" key="7">
    <source>
        <dbReference type="PROSITE" id="PS51918"/>
    </source>
</evidence>
<dbReference type="EMBL" id="BDQG01000001">
    <property type="protein sequence ID" value="GAW65971.1"/>
    <property type="molecule type" value="Genomic_DNA"/>
</dbReference>
<keyword evidence="5" id="KW-0408">Iron</keyword>
<name>A0ABQ0MIJ7_9BACT</name>
<dbReference type="CDD" id="cd01335">
    <property type="entry name" value="Radical_SAM"/>
    <property type="match status" value="1"/>
</dbReference>
<keyword evidence="4" id="KW-0479">Metal-binding</keyword>
<comment type="caution">
    <text evidence="8">The sequence shown here is derived from an EMBL/GenBank/DDBJ whole genome shotgun (WGS) entry which is preliminary data.</text>
</comment>
<evidence type="ECO:0000256" key="5">
    <source>
        <dbReference type="ARBA" id="ARBA00023004"/>
    </source>
</evidence>
<dbReference type="PANTHER" id="PTHR11228">
    <property type="entry name" value="RADICAL SAM DOMAIN PROTEIN"/>
    <property type="match status" value="1"/>
</dbReference>
<dbReference type="RefSeq" id="WP_085812372.1">
    <property type="nucleotide sequence ID" value="NZ_BDQG01000001.1"/>
</dbReference>
<evidence type="ECO:0000313" key="9">
    <source>
        <dbReference type="Proteomes" id="UP000194153"/>
    </source>
</evidence>
<dbReference type="InterPro" id="IPR058240">
    <property type="entry name" value="rSAM_sf"/>
</dbReference>
<keyword evidence="9" id="KW-1185">Reference proteome</keyword>
<dbReference type="SFLD" id="SFLDG01067">
    <property type="entry name" value="SPASM/twitch_domain_containing"/>
    <property type="match status" value="1"/>
</dbReference>
<dbReference type="InterPro" id="IPR023885">
    <property type="entry name" value="4Fe4S-binding_SPASM_dom"/>
</dbReference>
<dbReference type="Proteomes" id="UP000194153">
    <property type="component" value="Unassembled WGS sequence"/>
</dbReference>
<comment type="cofactor">
    <cofactor evidence="1">
        <name>[4Fe-4S] cluster</name>
        <dbReference type="ChEBI" id="CHEBI:49883"/>
    </cofactor>
</comment>
<dbReference type="PROSITE" id="PS51918">
    <property type="entry name" value="RADICAL_SAM"/>
    <property type="match status" value="1"/>
</dbReference>
<evidence type="ECO:0000256" key="1">
    <source>
        <dbReference type="ARBA" id="ARBA00001966"/>
    </source>
</evidence>
<evidence type="ECO:0000256" key="2">
    <source>
        <dbReference type="ARBA" id="ARBA00022485"/>
    </source>
</evidence>
<keyword evidence="6" id="KW-0411">Iron-sulfur</keyword>
<dbReference type="Pfam" id="PF13186">
    <property type="entry name" value="SPASM"/>
    <property type="match status" value="1"/>
</dbReference>
<dbReference type="PANTHER" id="PTHR11228:SF7">
    <property type="entry name" value="PQQA PEPTIDE CYCLASE"/>
    <property type="match status" value="1"/>
</dbReference>
<dbReference type="InterPro" id="IPR050377">
    <property type="entry name" value="Radical_SAM_PqqE_MftC-like"/>
</dbReference>
<evidence type="ECO:0000313" key="8">
    <source>
        <dbReference type="EMBL" id="GAW65971.1"/>
    </source>
</evidence>
<reference evidence="9" key="1">
    <citation type="submission" date="2017-05" db="EMBL/GenBank/DDBJ databases">
        <title>Draft genome sequence of Geobacter pelophilus, a iron(III)-reducing bacteria.</title>
        <authorList>
            <person name="Aoyagi T."/>
            <person name="Koike H."/>
            <person name="Morita T."/>
            <person name="Sato Y."/>
            <person name="Habe H."/>
            <person name="Hori T."/>
        </authorList>
    </citation>
    <scope>NUCLEOTIDE SEQUENCE [LARGE SCALE GENOMIC DNA]</scope>
    <source>
        <strain evidence="9">Drf2</strain>
    </source>
</reference>
<gene>
    <name evidence="8" type="ORF">GPEL0_01f1110</name>
</gene>
<evidence type="ECO:0000256" key="6">
    <source>
        <dbReference type="ARBA" id="ARBA00023014"/>
    </source>
</evidence>
<keyword evidence="2" id="KW-0004">4Fe-4S</keyword>
<feature type="domain" description="Radical SAM core" evidence="7">
    <location>
        <begin position="21"/>
        <end position="246"/>
    </location>
</feature>
<proteinExistence type="predicted"/>
<protein>
    <submittedName>
        <fullName evidence="8">Radical SAM protein</fullName>
    </submittedName>
</protein>
<dbReference type="SUPFAM" id="SSF102114">
    <property type="entry name" value="Radical SAM enzymes"/>
    <property type="match status" value="1"/>
</dbReference>
<sequence>MGLLTSVANNLKANLAFRQGKVKCEGIDVNLTANCTYDCLFCECQQLPSGTDLAKEELFNLADQMAEEGIPCVFFGGGEPLMRPDFLELLRYFSSKGIRISTITNGSLPNKLTPEALTVIDQCVDTLLVSFDSAVPEQYNELRNHKKAFELGIATLDRLSSLENCKKVITAVICRSNYQEFPGLVDLAKRYRFDNVVFQPVSDGPNYPELSVKVGKTDLMLRPEDFQGLKESFEQTEAAAKKCNIRTNIPRLFPWVFRYFDNHANDRIFYHGLVNVFQCIVAFNRICIRHNGDVQLCALVPGRGNIRQSSLRELIGARYPVKEQIREGNLTEQCRKCFCGMDANLSFSVTYRPFSNLRQLLILAKSRLLS</sequence>
<dbReference type="InterPro" id="IPR017200">
    <property type="entry name" value="PqqE-like"/>
</dbReference>
<evidence type="ECO:0000256" key="3">
    <source>
        <dbReference type="ARBA" id="ARBA00022691"/>
    </source>
</evidence>